<accession>A0A7W9CXR9</accession>
<dbReference type="RefSeq" id="WP_183934953.1">
    <property type="nucleotide sequence ID" value="NZ_JACHBB010000018.1"/>
</dbReference>
<protein>
    <recommendedName>
        <fullName evidence="3">DUF3800 domain-containing protein</fullName>
    </recommendedName>
</protein>
<dbReference type="EMBL" id="JACHBC010000014">
    <property type="protein sequence ID" value="MBB5563788.1"/>
    <property type="molecule type" value="Genomic_DNA"/>
</dbReference>
<gene>
    <name evidence="1" type="ORF">GGI59_005487</name>
</gene>
<dbReference type="Proteomes" id="UP000528824">
    <property type="component" value="Unassembled WGS sequence"/>
</dbReference>
<keyword evidence="2" id="KW-1185">Reference proteome</keyword>
<name>A0A7W9CXR9_9HYPH</name>
<dbReference type="Pfam" id="PF12686">
    <property type="entry name" value="DUF3800"/>
    <property type="match status" value="1"/>
</dbReference>
<reference evidence="1 2" key="1">
    <citation type="submission" date="2020-08" db="EMBL/GenBank/DDBJ databases">
        <title>Genomic Encyclopedia of Type Strains, Phase IV (KMG-V): Genome sequencing to study the core and pangenomes of soil and plant-associated prokaryotes.</title>
        <authorList>
            <person name="Whitman W."/>
        </authorList>
    </citation>
    <scope>NUCLEOTIDE SEQUENCE [LARGE SCALE GENOMIC DNA]</scope>
    <source>
        <strain evidence="1 2">SEMIA 4034</strain>
    </source>
</reference>
<comment type="caution">
    <text evidence="1">The sequence shown here is derived from an EMBL/GenBank/DDBJ whole genome shotgun (WGS) entry which is preliminary data.</text>
</comment>
<dbReference type="InterPro" id="IPR024524">
    <property type="entry name" value="DUF3800"/>
</dbReference>
<sequence>MIQIFIDDSGKSDQSPVLVLGGYLASKEKWQVLDTSWNEILAKHGMTSFHAADVWRLGYSSGVKSPLVRGSVFVQLIDCITQHVEHAFAVSIHLDSHEHWFAPKQFPEYPSLRVYNMAFYGLLTQIHQHMFKRHFNKNLEITFDEQGGESTSRILEGMEEFSRLAAGDFPGLNIATPKFMSDDNCPGLQAADMLAWLLRRDAFNASRQVDRSQTAEALMLGEALSMPYSVKIWTDEELRQASENVLKTLRMSIPDAI</sequence>
<proteinExistence type="predicted"/>
<evidence type="ECO:0000313" key="1">
    <source>
        <dbReference type="EMBL" id="MBB5563788.1"/>
    </source>
</evidence>
<evidence type="ECO:0000313" key="2">
    <source>
        <dbReference type="Proteomes" id="UP000528824"/>
    </source>
</evidence>
<organism evidence="1 2">
    <name type="scientific">Rhizobium lentis</name>
    <dbReference type="NCBI Taxonomy" id="1138194"/>
    <lineage>
        <taxon>Bacteria</taxon>
        <taxon>Pseudomonadati</taxon>
        <taxon>Pseudomonadota</taxon>
        <taxon>Alphaproteobacteria</taxon>
        <taxon>Hyphomicrobiales</taxon>
        <taxon>Rhizobiaceae</taxon>
        <taxon>Rhizobium/Agrobacterium group</taxon>
        <taxon>Rhizobium</taxon>
    </lineage>
</organism>
<evidence type="ECO:0008006" key="3">
    <source>
        <dbReference type="Google" id="ProtNLM"/>
    </source>
</evidence>
<dbReference type="AlphaFoldDB" id="A0A7W9CXR9"/>